<feature type="domain" description="Glycosyltransferase subfamily 4-like N-terminal" evidence="3">
    <location>
        <begin position="17"/>
        <end position="202"/>
    </location>
</feature>
<organism evidence="4 5">
    <name type="scientific">Zavarzinia compransoris</name>
    <dbReference type="NCBI Taxonomy" id="1264899"/>
    <lineage>
        <taxon>Bacteria</taxon>
        <taxon>Pseudomonadati</taxon>
        <taxon>Pseudomonadota</taxon>
        <taxon>Alphaproteobacteria</taxon>
        <taxon>Rhodospirillales</taxon>
        <taxon>Zavarziniaceae</taxon>
        <taxon>Zavarzinia</taxon>
    </lineage>
</organism>
<dbReference type="RefSeq" id="WP_109922931.1">
    <property type="nucleotide sequence ID" value="NZ_QGLF01000006.1"/>
</dbReference>
<dbReference type="GO" id="GO:0009103">
    <property type="term" value="P:lipopolysaccharide biosynthetic process"/>
    <property type="evidence" value="ECO:0007669"/>
    <property type="project" value="TreeGrafter"/>
</dbReference>
<accession>A0A317DV06</accession>
<dbReference type="PANTHER" id="PTHR46401">
    <property type="entry name" value="GLYCOSYLTRANSFERASE WBBK-RELATED"/>
    <property type="match status" value="1"/>
</dbReference>
<proteinExistence type="predicted"/>
<feature type="domain" description="Glycosyl transferase family 1" evidence="2">
    <location>
        <begin position="223"/>
        <end position="378"/>
    </location>
</feature>
<dbReference type="EMBL" id="QGLF01000006">
    <property type="protein sequence ID" value="PWR18224.1"/>
    <property type="molecule type" value="Genomic_DNA"/>
</dbReference>
<dbReference type="AlphaFoldDB" id="A0A317DV06"/>
<keyword evidence="1 4" id="KW-0808">Transferase</keyword>
<dbReference type="GO" id="GO:0016757">
    <property type="term" value="F:glycosyltransferase activity"/>
    <property type="evidence" value="ECO:0007669"/>
    <property type="project" value="InterPro"/>
</dbReference>
<comment type="caution">
    <text evidence="4">The sequence shown here is derived from an EMBL/GenBank/DDBJ whole genome shotgun (WGS) entry which is preliminary data.</text>
</comment>
<evidence type="ECO:0000313" key="5">
    <source>
        <dbReference type="Proteomes" id="UP000246077"/>
    </source>
</evidence>
<sequence length="1255" mass="139047">MKLLLDLQGSQTESRFRGIGRQTRALAHAMIAASRGHDIHLLLNGALTDNLDELLTEFEPLVGLDHLHVFQAGTGVAERDPNNLWRTRAAELLREAFIAELRPDVVHIASLFEGFVDDAVTSIGAFDVPYKTAVTLHDLIPMADPARYLAEERHALYYWRRAQALKRADLLLSVSEYSRQEAHLLAQIPLDRISVISGGVEPKFRHAALSPAEEGALRGRYKLEKPFIFYVGAVDPRKNVELIFDAFARLPAALRASHDLAFAGRLFEEEKGHLRALAARFGVNAKSLVFCDHVPEDDLVRLYGLADLFVFPSKHEGFGLPALEAMACGAPVLASRATSLPEVVGRDDFLFDPLKAGELASLMEPALTDAELRAAMREWGLGRAATLTWARAGARALDAMEDLHARAQAEGRPAVPVRAALRRKPMMAFFSPLPGDHSGIADYSAELLRELARFYEIECIIVDTVLDDDWLKANVVMRDIGWFERNAHLYDRIVYSIGNSHFHQHMLGLIQRYPGIAILHDFFLSDLIDWLSNTGRIPSEEFYRELYRTHGLGALQAERREGRLVAVDRFACNSVVFRNATGVIVHSRYAIDRATEIYGEGIAGMMHEIPHLRALSHDLDRTAARARLGIGEDEFVVCSFGIMTRRKQSRKLLDAWIANYGAGKVPGRLRLVFVGENAAGDYGKDLVAEIARHKGRINVSITGFAPTATYRDYLAAADVAVQLRTGSRGETSGTILDCLAARLPVIINNHGTAAELPDDALVKLPDVFDIADLAREIERFRADAGLRAAQGQRAAAHILAHHHPADVGDAFHEAIETISLEGRGEGERILLRALADFNAPVYPNEFDFRSVANAITSNKGRVGPRQILYDVTVLAEQDAKTGIQRVVRSILARLIESPPPGYVVEPVQIEDHFFRYARVFADKAYNVPAAVLPNAPVEFDKGDIYLAIDWVPDRLPQAEGWLRRFRQAGGKVVIGVHDLLPMQMPQFFPPNMDDQMRRWLEVCLRTADQFLCVSRVVADDVVRYAEALGAGDRHADIEVGYFHNGSDLEASLPTKGLVDGAEKILKALKARRTFLLVGTVEPRKGHQQVLDALDVLWQQGADVGLAIVGKIGWMTTGIAERLNSHPELGKRLFWFQGISDEMLDLVYDASAALVAASAGEGFGLPLIEAARRETPLIVRDIPVFREVAGAHAFYFKAENGQDLAAELQRWLDLAADLVPPSKGMPFLTWSEATDQVIDAVFGRRPYRTVQLRPKA</sequence>
<name>A0A317DV06_9PROT</name>
<dbReference type="SUPFAM" id="SSF53756">
    <property type="entry name" value="UDP-Glycosyltransferase/glycogen phosphorylase"/>
    <property type="match status" value="3"/>
</dbReference>
<dbReference type="Pfam" id="PF13439">
    <property type="entry name" value="Glyco_transf_4"/>
    <property type="match status" value="1"/>
</dbReference>
<protein>
    <submittedName>
        <fullName evidence="4">Glycosyl transferase family 1</fullName>
    </submittedName>
</protein>
<dbReference type="Proteomes" id="UP000246077">
    <property type="component" value="Unassembled WGS sequence"/>
</dbReference>
<evidence type="ECO:0000256" key="1">
    <source>
        <dbReference type="ARBA" id="ARBA00022679"/>
    </source>
</evidence>
<feature type="domain" description="Glycosyl transferase family 1" evidence="2">
    <location>
        <begin position="1069"/>
        <end position="1212"/>
    </location>
</feature>
<evidence type="ECO:0000259" key="3">
    <source>
        <dbReference type="Pfam" id="PF13439"/>
    </source>
</evidence>
<evidence type="ECO:0000259" key="2">
    <source>
        <dbReference type="Pfam" id="PF00534"/>
    </source>
</evidence>
<dbReference type="PANTHER" id="PTHR46401:SF2">
    <property type="entry name" value="GLYCOSYLTRANSFERASE WBBK-RELATED"/>
    <property type="match status" value="1"/>
</dbReference>
<dbReference type="CDD" id="cd03809">
    <property type="entry name" value="GT4_MtfB-like"/>
    <property type="match status" value="2"/>
</dbReference>
<evidence type="ECO:0000313" key="4">
    <source>
        <dbReference type="EMBL" id="PWR18224.1"/>
    </source>
</evidence>
<dbReference type="Pfam" id="PF00534">
    <property type="entry name" value="Glycos_transf_1"/>
    <property type="match status" value="3"/>
</dbReference>
<reference evidence="5" key="1">
    <citation type="submission" date="2018-05" db="EMBL/GenBank/DDBJ databases">
        <title>Zavarzinia sp. HR-AS.</title>
        <authorList>
            <person name="Lee Y."/>
            <person name="Jeon C.O."/>
        </authorList>
    </citation>
    <scope>NUCLEOTIDE SEQUENCE [LARGE SCALE GENOMIC DNA]</scope>
    <source>
        <strain evidence="5">DSM 1231</strain>
    </source>
</reference>
<keyword evidence="5" id="KW-1185">Reference proteome</keyword>
<dbReference type="Gene3D" id="3.40.50.2000">
    <property type="entry name" value="Glycogen Phosphorylase B"/>
    <property type="match status" value="4"/>
</dbReference>
<dbReference type="InterPro" id="IPR028098">
    <property type="entry name" value="Glyco_trans_4-like_N"/>
</dbReference>
<feature type="domain" description="Glycosyl transferase family 1" evidence="2">
    <location>
        <begin position="620"/>
        <end position="795"/>
    </location>
</feature>
<dbReference type="InterPro" id="IPR001296">
    <property type="entry name" value="Glyco_trans_1"/>
</dbReference>
<gene>
    <name evidence="4" type="ORF">DKG75_19840</name>
</gene>